<proteinExistence type="inferred from homology"/>
<comment type="similarity">
    <text evidence="2 6">Belongs to the acyl-CoA dehydrogenase family.</text>
</comment>
<dbReference type="PANTHER" id="PTHR48083">
    <property type="entry name" value="MEDIUM-CHAIN SPECIFIC ACYL-COA DEHYDROGENASE, MITOCHONDRIAL-RELATED"/>
    <property type="match status" value="1"/>
</dbReference>
<keyword evidence="10" id="KW-0614">Plasmid</keyword>
<gene>
    <name evidence="10" type="ORF">BAY60_35635</name>
</gene>
<dbReference type="CDD" id="cd00567">
    <property type="entry name" value="ACAD"/>
    <property type="match status" value="1"/>
</dbReference>
<comment type="cofactor">
    <cofactor evidence="1 6">
        <name>FAD</name>
        <dbReference type="ChEBI" id="CHEBI:57692"/>
    </cofactor>
</comment>
<dbReference type="RefSeq" id="WP_112278879.1">
    <property type="nucleotide sequence ID" value="NZ_CM009984.1"/>
</dbReference>
<dbReference type="Gene3D" id="1.20.140.10">
    <property type="entry name" value="Butyryl-CoA Dehydrogenase, subunit A, domain 3"/>
    <property type="match status" value="1"/>
</dbReference>
<evidence type="ECO:0000259" key="9">
    <source>
        <dbReference type="Pfam" id="PF02771"/>
    </source>
</evidence>
<dbReference type="Pfam" id="PF02770">
    <property type="entry name" value="Acyl-CoA_dh_M"/>
    <property type="match status" value="1"/>
</dbReference>
<dbReference type="OrthoDB" id="8876745at2"/>
<sequence>MSLLESDEQQAIRESIRAIAGPYDHAWYVERARNGQKVDELWKAVGEAGFVGVNLPEEYGGGGMGIEELAIVAEELAALGSPLLMMIVSPAICGSVIARFGSTAQKDRWLPGLATGEIKMAFAITEPDAGSNSHLISTTGRRDGDEWVLNGKKYYCSGVDEADAVLVVARTSMDDSSGRARLSLFIVPTDSPGLSMTVIPVEVVAPEKQFTLYFDDLCLGEDALLGEVDNGLRQIFFGLNPERIMSAATSNGIGRFALERGARYARERSVWGGTPIGAHQGISHPLAEAHMHVELARLMTRQAAWLYDHQHAAGEASNIAKFAAADAAVEALDRAIQTHGGNGMATEYGLADAWGFARVLKIAPVSREMVLNFVAQHSLGLPRSY</sequence>
<keyword evidence="3 6" id="KW-0285">Flavoprotein</keyword>
<dbReference type="FunFam" id="2.40.110.10:FF:000002">
    <property type="entry name" value="Acyl-CoA dehydrogenase fadE12"/>
    <property type="match status" value="1"/>
</dbReference>
<dbReference type="InterPro" id="IPR013786">
    <property type="entry name" value="AcylCoA_DH/ox_N"/>
</dbReference>
<dbReference type="InterPro" id="IPR036250">
    <property type="entry name" value="AcylCo_DH-like_C"/>
</dbReference>
<dbReference type="InterPro" id="IPR046373">
    <property type="entry name" value="Acyl-CoA_Oxase/DH_mid-dom_sf"/>
</dbReference>
<dbReference type="InterPro" id="IPR009075">
    <property type="entry name" value="AcylCo_DH/oxidase_C"/>
</dbReference>
<comment type="caution">
    <text evidence="10">The sequence shown here is derived from an EMBL/GenBank/DDBJ whole genome shotgun (WGS) entry which is preliminary data.</text>
</comment>
<dbReference type="FunFam" id="1.20.140.10:FF:000012">
    <property type="entry name" value="Acyl-CoA dehydrogenase fadE12"/>
    <property type="match status" value="1"/>
</dbReference>
<dbReference type="SUPFAM" id="SSF47203">
    <property type="entry name" value="Acyl-CoA dehydrogenase C-terminal domain-like"/>
    <property type="match status" value="1"/>
</dbReference>
<dbReference type="GO" id="GO:0033539">
    <property type="term" value="P:fatty acid beta-oxidation using acyl-CoA dehydrogenase"/>
    <property type="evidence" value="ECO:0007669"/>
    <property type="project" value="TreeGrafter"/>
</dbReference>
<dbReference type="InterPro" id="IPR009100">
    <property type="entry name" value="AcylCoA_DH/oxidase_NM_dom_sf"/>
</dbReference>
<feature type="domain" description="Acyl-CoA dehydrogenase/oxidase N-terminal" evidence="9">
    <location>
        <begin position="6"/>
        <end position="117"/>
    </location>
</feature>
<evidence type="ECO:0000313" key="11">
    <source>
        <dbReference type="Proteomes" id="UP000249915"/>
    </source>
</evidence>
<evidence type="ECO:0000256" key="5">
    <source>
        <dbReference type="ARBA" id="ARBA00023002"/>
    </source>
</evidence>
<feature type="domain" description="Acyl-CoA dehydrogenase/oxidase C-terminal" evidence="7">
    <location>
        <begin position="230"/>
        <end position="377"/>
    </location>
</feature>
<evidence type="ECO:0000259" key="7">
    <source>
        <dbReference type="Pfam" id="PF00441"/>
    </source>
</evidence>
<dbReference type="EMBL" id="MASW01000024">
    <property type="protein sequence ID" value="PXY16631.1"/>
    <property type="molecule type" value="Genomic_DNA"/>
</dbReference>
<dbReference type="GO" id="GO:0050660">
    <property type="term" value="F:flavin adenine dinucleotide binding"/>
    <property type="evidence" value="ECO:0007669"/>
    <property type="project" value="InterPro"/>
</dbReference>
<dbReference type="InterPro" id="IPR050741">
    <property type="entry name" value="Acyl-CoA_dehydrogenase"/>
</dbReference>
<evidence type="ECO:0000256" key="1">
    <source>
        <dbReference type="ARBA" id="ARBA00001974"/>
    </source>
</evidence>
<dbReference type="Gene3D" id="2.40.110.10">
    <property type="entry name" value="Butyryl-CoA Dehydrogenase, subunit A, domain 2"/>
    <property type="match status" value="1"/>
</dbReference>
<dbReference type="InterPro" id="IPR006091">
    <property type="entry name" value="Acyl-CoA_Oxase/DH_mid-dom"/>
</dbReference>
<evidence type="ECO:0000313" key="10">
    <source>
        <dbReference type="EMBL" id="PXY16631.1"/>
    </source>
</evidence>
<geneLocation type="plasmid" evidence="11">
    <name>ppmurdsm45305</name>
</geneLocation>
<dbReference type="SUPFAM" id="SSF56645">
    <property type="entry name" value="Acyl-CoA dehydrogenase NM domain-like"/>
    <property type="match status" value="1"/>
</dbReference>
<dbReference type="GO" id="GO:0003995">
    <property type="term" value="F:acyl-CoA dehydrogenase activity"/>
    <property type="evidence" value="ECO:0007669"/>
    <property type="project" value="TreeGrafter"/>
</dbReference>
<evidence type="ECO:0000256" key="2">
    <source>
        <dbReference type="ARBA" id="ARBA00009347"/>
    </source>
</evidence>
<keyword evidence="5 6" id="KW-0560">Oxidoreductase</keyword>
<keyword evidence="11" id="KW-1185">Reference proteome</keyword>
<dbReference type="Pfam" id="PF02771">
    <property type="entry name" value="Acyl-CoA_dh_N"/>
    <property type="match status" value="1"/>
</dbReference>
<evidence type="ECO:0000259" key="8">
    <source>
        <dbReference type="Pfam" id="PF02770"/>
    </source>
</evidence>
<dbReference type="Pfam" id="PF00441">
    <property type="entry name" value="Acyl-CoA_dh_1"/>
    <property type="match status" value="1"/>
</dbReference>
<dbReference type="InterPro" id="IPR037069">
    <property type="entry name" value="AcylCoA_DH/ox_N_sf"/>
</dbReference>
<evidence type="ECO:0000256" key="3">
    <source>
        <dbReference type="ARBA" id="ARBA00022630"/>
    </source>
</evidence>
<dbReference type="PIRSF" id="PIRSF016578">
    <property type="entry name" value="HsaA"/>
    <property type="match status" value="1"/>
</dbReference>
<dbReference type="Proteomes" id="UP000249915">
    <property type="component" value="Plasmid pPmurDSM45305"/>
</dbReference>
<dbReference type="AlphaFoldDB" id="A0A2V4APP1"/>
<name>A0A2V4APP1_9PSEU</name>
<dbReference type="Gene3D" id="1.10.540.10">
    <property type="entry name" value="Acyl-CoA dehydrogenase/oxidase, N-terminal domain"/>
    <property type="match status" value="1"/>
</dbReference>
<evidence type="ECO:0000256" key="4">
    <source>
        <dbReference type="ARBA" id="ARBA00022827"/>
    </source>
</evidence>
<organism evidence="10 11">
    <name type="scientific">Prauserella muralis</name>
    <dbReference type="NCBI Taxonomy" id="588067"/>
    <lineage>
        <taxon>Bacteria</taxon>
        <taxon>Bacillati</taxon>
        <taxon>Actinomycetota</taxon>
        <taxon>Actinomycetes</taxon>
        <taxon>Pseudonocardiales</taxon>
        <taxon>Pseudonocardiaceae</taxon>
        <taxon>Prauserella</taxon>
    </lineage>
</organism>
<dbReference type="PANTHER" id="PTHR48083:SF1">
    <property type="entry name" value="DEHYDROGENASE, PUTATIVE (AFU_ORTHOLOGUE AFUA_7G06510)-RELATED"/>
    <property type="match status" value="1"/>
</dbReference>
<evidence type="ECO:0000256" key="6">
    <source>
        <dbReference type="RuleBase" id="RU362125"/>
    </source>
</evidence>
<dbReference type="GO" id="GO:0005737">
    <property type="term" value="C:cytoplasm"/>
    <property type="evidence" value="ECO:0007669"/>
    <property type="project" value="TreeGrafter"/>
</dbReference>
<protein>
    <submittedName>
        <fullName evidence="10">Acyl-CoA dehydrogenase</fullName>
    </submittedName>
</protein>
<keyword evidence="4 6" id="KW-0274">FAD</keyword>
<accession>A0A2V4APP1</accession>
<reference evidence="10 11" key="1">
    <citation type="submission" date="2016-07" db="EMBL/GenBank/DDBJ databases">
        <title>Draft genome sequence of Prauserella muralis DSM 45305, isolated from a mould-covered wall in an indoor environment.</title>
        <authorList>
            <person name="Ruckert C."/>
            <person name="Albersmeier A."/>
            <person name="Jiang C.-L."/>
            <person name="Jiang Y."/>
            <person name="Kalinowski J."/>
            <person name="Schneider O."/>
            <person name="Winkler A."/>
            <person name="Zotchev S.B."/>
        </authorList>
    </citation>
    <scope>NUCLEOTIDE SEQUENCE [LARGE SCALE GENOMIC DNA]</scope>
    <source>
        <strain evidence="10 11">DSM 45305</strain>
        <plasmid evidence="11">ppmurdsm45305</plasmid>
    </source>
</reference>
<feature type="domain" description="Acyl-CoA oxidase/dehydrogenase middle" evidence="8">
    <location>
        <begin position="121"/>
        <end position="199"/>
    </location>
</feature>